<keyword evidence="5" id="KW-1185">Reference proteome</keyword>
<accession>A0ABY8P424</accession>
<evidence type="ECO:0000256" key="2">
    <source>
        <dbReference type="ARBA" id="ARBA00022729"/>
    </source>
</evidence>
<keyword evidence="3" id="KW-0574">Periplasm</keyword>
<dbReference type="Proteomes" id="UP001231859">
    <property type="component" value="Chromosome"/>
</dbReference>
<keyword evidence="1" id="KW-0963">Cytoplasm</keyword>
<protein>
    <submittedName>
        <fullName evidence="4">SecA translation cis-regulator SecM</fullName>
    </submittedName>
</protein>
<evidence type="ECO:0000256" key="3">
    <source>
        <dbReference type="ARBA" id="ARBA00022764"/>
    </source>
</evidence>
<sequence length="167" mass="19376">MNILDLWRHFGKRYFWPHLLLGIVTASIGIPTTLARVTENMSHTSQLLPHYQQNLALDHLLAVSKYPIFYNCGANYWHQHALRNMIRQLTFVFSAHETQKQLEANFSVRKKPISLYNMLDTLYSMVNLSVFYPNEQSFTNSLTQSSYHIAYQTALWVAWGQGIRAGP</sequence>
<proteinExistence type="predicted"/>
<organism evidence="4 5">
    <name type="scientific">Arsenophonus apicola</name>
    <dbReference type="NCBI Taxonomy" id="2879119"/>
    <lineage>
        <taxon>Bacteria</taxon>
        <taxon>Pseudomonadati</taxon>
        <taxon>Pseudomonadota</taxon>
        <taxon>Gammaproteobacteria</taxon>
        <taxon>Enterobacterales</taxon>
        <taxon>Morganellaceae</taxon>
        <taxon>Arsenophonus</taxon>
    </lineage>
</organism>
<dbReference type="Pfam" id="PF06558">
    <property type="entry name" value="SecM"/>
    <property type="match status" value="1"/>
</dbReference>
<evidence type="ECO:0000313" key="5">
    <source>
        <dbReference type="Proteomes" id="UP001231859"/>
    </source>
</evidence>
<dbReference type="NCBIfam" id="NF002799">
    <property type="entry name" value="PRK02943.1-1"/>
    <property type="match status" value="1"/>
</dbReference>
<gene>
    <name evidence="4" type="primary">secM</name>
    <name evidence="4" type="ORF">QG404_04975</name>
</gene>
<evidence type="ECO:0000256" key="1">
    <source>
        <dbReference type="ARBA" id="ARBA00022490"/>
    </source>
</evidence>
<dbReference type="RefSeq" id="WP_280939273.1">
    <property type="nucleotide sequence ID" value="NZ_CP123759.1"/>
</dbReference>
<reference evidence="4 5" key="1">
    <citation type="submission" date="2023-04" db="EMBL/GenBank/DDBJ databases">
        <title>Genome dynamics across the evolutionary transition to endosymbiosis.</title>
        <authorList>
            <person name="Siozios S."/>
            <person name="Nadal-Jimenez P."/>
            <person name="Azagi T."/>
            <person name="Sprong H."/>
            <person name="Frost C.L."/>
            <person name="Parratt S.R."/>
            <person name="Taylor G."/>
            <person name="Brettell L."/>
            <person name="Lew K.C."/>
            <person name="Croft L."/>
            <person name="King K.C."/>
            <person name="Brockhurst M.A."/>
            <person name="Hypsa V."/>
            <person name="Novakova E."/>
            <person name="Darby A.C."/>
            <person name="Hurst G.D.D."/>
        </authorList>
    </citation>
    <scope>NUCLEOTIDE SEQUENCE [LARGE SCALE GENOMIC DNA]</scope>
    <source>
        <strain evidence="5">aApi_AU</strain>
    </source>
</reference>
<dbReference type="InterPro" id="IPR009502">
    <property type="entry name" value="SecM"/>
</dbReference>
<keyword evidence="2" id="KW-0732">Signal</keyword>
<evidence type="ECO:0000313" key="4">
    <source>
        <dbReference type="EMBL" id="WGO84248.1"/>
    </source>
</evidence>
<dbReference type="EMBL" id="CP123759">
    <property type="protein sequence ID" value="WGO84248.1"/>
    <property type="molecule type" value="Genomic_DNA"/>
</dbReference>
<name>A0ABY8P424_9GAMM</name>